<comment type="cofactor">
    <cofactor evidence="1">
        <name>Mg(2+)</name>
        <dbReference type="ChEBI" id="CHEBI:18420"/>
    </cofactor>
</comment>
<dbReference type="SUPFAM" id="SSF52540">
    <property type="entry name" value="P-loop containing nucleoside triphosphate hydrolases"/>
    <property type="match status" value="1"/>
</dbReference>
<evidence type="ECO:0000256" key="6">
    <source>
        <dbReference type="ARBA" id="ARBA00022481"/>
    </source>
</evidence>
<evidence type="ECO:0000256" key="1">
    <source>
        <dbReference type="ARBA" id="ARBA00001946"/>
    </source>
</evidence>
<dbReference type="SMART" id="SM00174">
    <property type="entry name" value="RHO"/>
    <property type="match status" value="1"/>
</dbReference>
<feature type="region of interest" description="Disordered" evidence="18">
    <location>
        <begin position="207"/>
        <end position="229"/>
    </location>
</feature>
<keyword evidence="6" id="KW-0488">Methylation</keyword>
<keyword evidence="5" id="KW-1003">Cell membrane</keyword>
<evidence type="ECO:0000256" key="9">
    <source>
        <dbReference type="ARBA" id="ARBA00022801"/>
    </source>
</evidence>
<dbReference type="PRINTS" id="PR00449">
    <property type="entry name" value="RASTRNSFRMNG"/>
</dbReference>
<evidence type="ECO:0000256" key="14">
    <source>
        <dbReference type="ARBA" id="ARBA00023289"/>
    </source>
</evidence>
<dbReference type="InterPro" id="IPR050209">
    <property type="entry name" value="Rab_GTPases_membrane_traffic"/>
</dbReference>
<evidence type="ECO:0000256" key="13">
    <source>
        <dbReference type="ARBA" id="ARBA00023288"/>
    </source>
</evidence>
<evidence type="ECO:0000256" key="4">
    <source>
        <dbReference type="ARBA" id="ARBA00011984"/>
    </source>
</evidence>
<evidence type="ECO:0000256" key="12">
    <source>
        <dbReference type="ARBA" id="ARBA00023136"/>
    </source>
</evidence>
<name>A0A4Z2H4N8_9TELE</name>
<dbReference type="SMART" id="SM00173">
    <property type="entry name" value="RAS"/>
    <property type="match status" value="1"/>
</dbReference>
<reference evidence="20 21" key="1">
    <citation type="submission" date="2019-03" db="EMBL/GenBank/DDBJ databases">
        <title>First draft genome of Liparis tanakae, snailfish: a comprehensive survey of snailfish specific genes.</title>
        <authorList>
            <person name="Kim W."/>
            <person name="Song I."/>
            <person name="Jeong J.-H."/>
            <person name="Kim D."/>
            <person name="Kim S."/>
            <person name="Ryu S."/>
            <person name="Song J.Y."/>
            <person name="Lee S.K."/>
        </authorList>
    </citation>
    <scope>NUCLEOTIDE SEQUENCE [LARGE SCALE GENOMIC DNA]</scope>
    <source>
        <tissue evidence="20">Muscle</tissue>
    </source>
</reference>
<keyword evidence="7" id="KW-0479">Metal-binding</keyword>
<dbReference type="FunFam" id="3.40.50.300:FF:000887">
    <property type="entry name" value="Ras-related protein Rab-19"/>
    <property type="match status" value="1"/>
</dbReference>
<dbReference type="AlphaFoldDB" id="A0A4Z2H4N8"/>
<dbReference type="GO" id="GO:0005525">
    <property type="term" value="F:GTP binding"/>
    <property type="evidence" value="ECO:0007669"/>
    <property type="project" value="UniProtKB-KW"/>
</dbReference>
<feature type="compositionally biased region" description="Polar residues" evidence="18">
    <location>
        <begin position="70"/>
        <end position="84"/>
    </location>
</feature>
<feature type="compositionally biased region" description="Basic and acidic residues" evidence="18">
    <location>
        <begin position="285"/>
        <end position="297"/>
    </location>
</feature>
<comment type="caution">
    <text evidence="20">The sequence shown here is derived from an EMBL/GenBank/DDBJ whole genome shotgun (WGS) entry which is preliminary data.</text>
</comment>
<evidence type="ECO:0000256" key="17">
    <source>
        <dbReference type="ARBA" id="ARBA00057434"/>
    </source>
</evidence>
<dbReference type="GO" id="GO:0005886">
    <property type="term" value="C:plasma membrane"/>
    <property type="evidence" value="ECO:0007669"/>
    <property type="project" value="UniProtKB-SubCell"/>
</dbReference>
<dbReference type="SMART" id="SM00175">
    <property type="entry name" value="RAB"/>
    <property type="match status" value="1"/>
</dbReference>
<dbReference type="NCBIfam" id="TIGR00231">
    <property type="entry name" value="small_GTP"/>
    <property type="match status" value="1"/>
</dbReference>
<keyword evidence="11" id="KW-0342">GTP-binding</keyword>
<evidence type="ECO:0000313" key="20">
    <source>
        <dbReference type="EMBL" id="TNN59784.1"/>
    </source>
</evidence>
<dbReference type="InterPro" id="IPR027417">
    <property type="entry name" value="P-loop_NTPase"/>
</dbReference>
<dbReference type="InterPro" id="IPR005225">
    <property type="entry name" value="Small_GTP-bd"/>
</dbReference>
<feature type="region of interest" description="Disordered" evidence="18">
    <location>
        <begin position="274"/>
        <end position="297"/>
    </location>
</feature>
<proteinExistence type="inferred from homology"/>
<dbReference type="Proteomes" id="UP000314294">
    <property type="component" value="Unassembled WGS sequence"/>
</dbReference>
<evidence type="ECO:0000256" key="8">
    <source>
        <dbReference type="ARBA" id="ARBA00022741"/>
    </source>
</evidence>
<evidence type="ECO:0000256" key="11">
    <source>
        <dbReference type="ARBA" id="ARBA00023134"/>
    </source>
</evidence>
<accession>A0A4Z2H4N8</accession>
<keyword evidence="14" id="KW-0636">Prenylation</keyword>
<dbReference type="EMBL" id="SRLO01000348">
    <property type="protein sequence ID" value="TNN59784.1"/>
    <property type="molecule type" value="Genomic_DNA"/>
</dbReference>
<dbReference type="EC" id="3.6.5.2" evidence="4"/>
<dbReference type="InterPro" id="IPR001806">
    <property type="entry name" value="Small_GTPase"/>
</dbReference>
<evidence type="ECO:0000256" key="15">
    <source>
        <dbReference type="ARBA" id="ARBA00039499"/>
    </source>
</evidence>
<feature type="domain" description="Coiled-coil" evidence="19">
    <location>
        <begin position="166"/>
        <end position="263"/>
    </location>
</feature>
<dbReference type="SMART" id="SM00176">
    <property type="entry name" value="RAN"/>
    <property type="match status" value="1"/>
</dbReference>
<dbReference type="Pfam" id="PF00071">
    <property type="entry name" value="Ras"/>
    <property type="match status" value="1"/>
</dbReference>
<dbReference type="PROSITE" id="PS51421">
    <property type="entry name" value="RAS"/>
    <property type="match status" value="1"/>
</dbReference>
<dbReference type="PROSITE" id="PS51419">
    <property type="entry name" value="RAB"/>
    <property type="match status" value="1"/>
</dbReference>
<keyword evidence="9" id="KW-0378">Hydrolase</keyword>
<dbReference type="GO" id="GO:0003925">
    <property type="term" value="F:G protein activity"/>
    <property type="evidence" value="ECO:0007669"/>
    <property type="project" value="UniProtKB-EC"/>
</dbReference>
<dbReference type="PANTHER" id="PTHR47979">
    <property type="entry name" value="DRAB11-RELATED"/>
    <property type="match status" value="1"/>
</dbReference>
<organism evidence="20 21">
    <name type="scientific">Liparis tanakae</name>
    <name type="common">Tanaka's snailfish</name>
    <dbReference type="NCBI Taxonomy" id="230148"/>
    <lineage>
        <taxon>Eukaryota</taxon>
        <taxon>Metazoa</taxon>
        <taxon>Chordata</taxon>
        <taxon>Craniata</taxon>
        <taxon>Vertebrata</taxon>
        <taxon>Euteleostomi</taxon>
        <taxon>Actinopterygii</taxon>
        <taxon>Neopterygii</taxon>
        <taxon>Teleostei</taxon>
        <taxon>Neoteleostei</taxon>
        <taxon>Acanthomorphata</taxon>
        <taxon>Eupercaria</taxon>
        <taxon>Perciformes</taxon>
        <taxon>Cottioidei</taxon>
        <taxon>Cottales</taxon>
        <taxon>Liparidae</taxon>
        <taxon>Liparis</taxon>
    </lineage>
</organism>
<dbReference type="OrthoDB" id="9989112at2759"/>
<keyword evidence="8" id="KW-0547">Nucleotide-binding</keyword>
<protein>
    <recommendedName>
        <fullName evidence="15">Ras-related protein Rab-19</fullName>
        <ecNumber evidence="4">3.6.5.2</ecNumber>
    </recommendedName>
</protein>
<evidence type="ECO:0000259" key="19">
    <source>
        <dbReference type="Pfam" id="PF13904"/>
    </source>
</evidence>
<evidence type="ECO:0000256" key="7">
    <source>
        <dbReference type="ARBA" id="ARBA00022723"/>
    </source>
</evidence>
<evidence type="ECO:0000256" key="3">
    <source>
        <dbReference type="ARBA" id="ARBA00006270"/>
    </source>
</evidence>
<gene>
    <name evidence="20" type="primary">RAB19_0</name>
    <name evidence="20" type="ORF">EYF80_029969</name>
</gene>
<dbReference type="CDD" id="cd01864">
    <property type="entry name" value="Rab19"/>
    <property type="match status" value="1"/>
</dbReference>
<dbReference type="InterPro" id="IPR048040">
    <property type="entry name" value="Rab19/43"/>
</dbReference>
<comment type="catalytic activity">
    <reaction evidence="16">
        <text>GTP + H2O = GDP + phosphate + H(+)</text>
        <dbReference type="Rhea" id="RHEA:19669"/>
        <dbReference type="ChEBI" id="CHEBI:15377"/>
        <dbReference type="ChEBI" id="CHEBI:15378"/>
        <dbReference type="ChEBI" id="CHEBI:37565"/>
        <dbReference type="ChEBI" id="CHEBI:43474"/>
        <dbReference type="ChEBI" id="CHEBI:58189"/>
        <dbReference type="EC" id="3.6.5.2"/>
    </reaction>
    <physiologicalReaction direction="left-to-right" evidence="16">
        <dbReference type="Rhea" id="RHEA:19670"/>
    </physiologicalReaction>
</comment>
<comment type="similarity">
    <text evidence="3">Belongs to the small GTPase superfamily. Rab family.</text>
</comment>
<comment type="subcellular location">
    <subcellularLocation>
        <location evidence="2">Cell membrane</location>
        <topology evidence="2">Lipid-anchor</topology>
        <orientation evidence="2">Cytoplasmic side</orientation>
    </subcellularLocation>
</comment>
<evidence type="ECO:0000256" key="18">
    <source>
        <dbReference type="SAM" id="MobiDB-lite"/>
    </source>
</evidence>
<keyword evidence="13" id="KW-0449">Lipoprotein</keyword>
<keyword evidence="12" id="KW-0472">Membrane</keyword>
<evidence type="ECO:0000313" key="21">
    <source>
        <dbReference type="Proteomes" id="UP000314294"/>
    </source>
</evidence>
<keyword evidence="10" id="KW-0460">Magnesium</keyword>
<dbReference type="SMART" id="SM00177">
    <property type="entry name" value="ARF"/>
    <property type="match status" value="1"/>
</dbReference>
<evidence type="ECO:0000256" key="5">
    <source>
        <dbReference type="ARBA" id="ARBA00022475"/>
    </source>
</evidence>
<dbReference type="Gene3D" id="3.40.50.300">
    <property type="entry name" value="P-loop containing nucleotide triphosphate hydrolases"/>
    <property type="match status" value="1"/>
</dbReference>
<sequence>MTYARQASPWLLRRRWAVVHHGNRAVCESVQALVKRNEHNTGLFYKYTLKRHRPAMSGGRLPSCPASVSRGFSSTPVKTSQGKDFTSKGLDDGVLSDDEDTFSLLSPIYHDSFDSDEDLESRRSDDSKLSVSPVRCELPRTPSVQMLDAVAPAGSPSLSAWEMWLDKQEQLIKLSKEEEEIQKQQAKQREAEQRAQQKYKGWLQKKNQEQMELEKKDKEAAALKEEQEEERHKRAEEKFKHWLAKANEKSRATPKSPCYPTRNNTEYDICEETSETTKMPTKPQQRVETEEPCQRSAEKMTQPAVTDAGAQCCVLLRSLQRKPISQDAVVQLGWQLEIPPTKTGPETEDSFDFLFKIILVGDSNVGKTCVVQSFKSGIFIEKQQNTIGVDFTVRTLDVDGKKVKMQVWDTAGQERFRTITQSYYRSAHGAMVTYDITRRSTFESAPHWIREVEQFGASSVLLILIGNKSDLQAQRQVLFEDACTLAENNRVLAALETSAKEAQNVEAAFVLLARELLARNGTAIMEEIPQDSPQFMLRNSSHPVHGAASPDKKCGC</sequence>
<dbReference type="GO" id="GO:0046872">
    <property type="term" value="F:metal ion binding"/>
    <property type="evidence" value="ECO:0007669"/>
    <property type="project" value="UniProtKB-KW"/>
</dbReference>
<evidence type="ECO:0000256" key="10">
    <source>
        <dbReference type="ARBA" id="ARBA00022842"/>
    </source>
</evidence>
<dbReference type="Pfam" id="PF13904">
    <property type="entry name" value="CCDC34"/>
    <property type="match status" value="1"/>
</dbReference>
<comment type="function">
    <text evidence="17">The small GTPases Rab are key regulators of intracellular membrane trafficking, from the formation of transport vesicles to their fusion with membranes. Rabs cycle between an inactive GDP-bound form and an active GTP-bound form that is able to recruit to membranes different set of downstream effectors directly responsible for vesicle formation, movement, tethering and fusion.</text>
</comment>
<evidence type="ECO:0000256" key="2">
    <source>
        <dbReference type="ARBA" id="ARBA00004342"/>
    </source>
</evidence>
<dbReference type="InterPro" id="IPR025259">
    <property type="entry name" value="CCDC34/181"/>
</dbReference>
<evidence type="ECO:0000256" key="16">
    <source>
        <dbReference type="ARBA" id="ARBA00047660"/>
    </source>
</evidence>
<keyword evidence="21" id="KW-1185">Reference proteome</keyword>
<feature type="region of interest" description="Disordered" evidence="18">
    <location>
        <begin position="56"/>
        <end position="92"/>
    </location>
</feature>